<name>A0A483CV37_9EURY</name>
<keyword evidence="2" id="KW-1185">Reference proteome</keyword>
<gene>
    <name evidence="1" type="ORF">CUJ86_05980</name>
</gene>
<dbReference type="EMBL" id="PGCL01000002">
    <property type="protein sequence ID" value="TAJ44837.1"/>
    <property type="molecule type" value="Genomic_DNA"/>
</dbReference>
<sequence>MVMRCSFTLDPEMLDMIDAFARKRSIERNEAILELIEAGFARFQEGGVVEVEKQRSFEEFATIRKDVAELKESIANMRDELRLVHHTLESDYTKEAHCVPYQTKNIWDFLRRD</sequence>
<dbReference type="Proteomes" id="UP000292580">
    <property type="component" value="Unassembled WGS sequence"/>
</dbReference>
<proteinExistence type="predicted"/>
<protein>
    <submittedName>
        <fullName evidence="1">Type II secretion system protein E</fullName>
    </submittedName>
</protein>
<comment type="caution">
    <text evidence="1">The sequence shown here is derived from an EMBL/GenBank/DDBJ whole genome shotgun (WGS) entry which is preliminary data.</text>
</comment>
<dbReference type="AlphaFoldDB" id="A0A483CV37"/>
<evidence type="ECO:0000313" key="1">
    <source>
        <dbReference type="EMBL" id="TAJ44837.1"/>
    </source>
</evidence>
<accession>A0A483CV37</accession>
<dbReference type="OrthoDB" id="114975at2157"/>
<organism evidence="1 2">
    <name type="scientific">Methanofollis fontis</name>
    <dbReference type="NCBI Taxonomy" id="2052832"/>
    <lineage>
        <taxon>Archaea</taxon>
        <taxon>Methanobacteriati</taxon>
        <taxon>Methanobacteriota</taxon>
        <taxon>Stenosarchaea group</taxon>
        <taxon>Methanomicrobia</taxon>
        <taxon>Methanomicrobiales</taxon>
        <taxon>Methanomicrobiaceae</taxon>
        <taxon>Methanofollis</taxon>
    </lineage>
</organism>
<evidence type="ECO:0000313" key="2">
    <source>
        <dbReference type="Proteomes" id="UP000292580"/>
    </source>
</evidence>
<reference evidence="1 2" key="1">
    <citation type="submission" date="2017-11" db="EMBL/GenBank/DDBJ databases">
        <title>Isolation and Characterization of Methanofollis Species from Methane Seep Offshore SW Taiwan.</title>
        <authorList>
            <person name="Teng N.-H."/>
            <person name="Lai M.-C."/>
            <person name="Chen S.-C."/>
        </authorList>
    </citation>
    <scope>NUCLEOTIDE SEQUENCE [LARGE SCALE GENOMIC DNA]</scope>
    <source>
        <strain evidence="1 2">FWC-SCC2</strain>
    </source>
</reference>